<sequence>MDDIRNLLEDLQGLIEADDRQGLAALLEPLRVQDVAELFSELDSDAPFDVLFGLLDHNRQVRTFAYIDLNLQPQILAAFSPERRRAIVGELDSDDRAALIDELEPPQAEELIANLPAEEREDTRELLAYDESSVGRLMNTDFVSVRPYWTIAEALDHIRAANENGESVNRIYVTQLEGKLLDNLPLRAFILGKLDEPVRTLMRREAISVRPEEHREEAVRLIQHYDLEALPVVDEDGVLLGTVTVDDVMDVAEEETTEDFHRLASVGAVELSMRDASVFYLFRKRVPWLVMLVFANIFSGAALAHYESTISSAIVLLFFLPLLIGSAGNAGSQSSTLMVRALATGDVSMRDWFSLLLKEFGVALALGIALGLAVAGLGVLRGGVAIGITVALTMVVAVMAGSLIGMSLPFAFSKLKLDPATASTPLITCIADISGIVIYFGIASLVLDLPG</sequence>
<keyword evidence="6 9" id="KW-1133">Transmembrane helix</keyword>
<keyword evidence="9" id="KW-0479">Metal-binding</keyword>
<evidence type="ECO:0000313" key="12">
    <source>
        <dbReference type="Proteomes" id="UP000294599"/>
    </source>
</evidence>
<comment type="subunit">
    <text evidence="9">Homodimer.</text>
</comment>
<gene>
    <name evidence="11" type="ORF">EDC25_12450</name>
</gene>
<dbReference type="PANTHER" id="PTHR43773:SF1">
    <property type="entry name" value="MAGNESIUM TRANSPORTER MGTE"/>
    <property type="match status" value="1"/>
</dbReference>
<comment type="similarity">
    <text evidence="2 9">Belongs to the SLC41A transporter family.</text>
</comment>
<dbReference type="GO" id="GO:0005886">
    <property type="term" value="C:plasma membrane"/>
    <property type="evidence" value="ECO:0007669"/>
    <property type="project" value="UniProtKB-SubCell"/>
</dbReference>
<evidence type="ECO:0000256" key="7">
    <source>
        <dbReference type="ARBA" id="ARBA00023136"/>
    </source>
</evidence>
<keyword evidence="3 9" id="KW-0813">Transport</keyword>
<dbReference type="SUPFAM" id="SSF161093">
    <property type="entry name" value="MgtE membrane domain-like"/>
    <property type="match status" value="1"/>
</dbReference>
<evidence type="ECO:0000256" key="1">
    <source>
        <dbReference type="ARBA" id="ARBA00004141"/>
    </source>
</evidence>
<feature type="transmembrane region" description="Helical" evidence="9">
    <location>
        <begin position="310"/>
        <end position="330"/>
    </location>
</feature>
<feature type="transmembrane region" description="Helical" evidence="9">
    <location>
        <begin position="386"/>
        <end position="412"/>
    </location>
</feature>
<dbReference type="InterPro" id="IPR000644">
    <property type="entry name" value="CBS_dom"/>
</dbReference>
<dbReference type="Gene3D" id="1.25.60.10">
    <property type="entry name" value="MgtE N-terminal domain-like"/>
    <property type="match status" value="1"/>
</dbReference>
<keyword evidence="12" id="KW-1185">Reference proteome</keyword>
<evidence type="ECO:0000256" key="8">
    <source>
        <dbReference type="PROSITE-ProRule" id="PRU00703"/>
    </source>
</evidence>
<evidence type="ECO:0000259" key="10">
    <source>
        <dbReference type="PROSITE" id="PS51371"/>
    </source>
</evidence>
<organism evidence="11 12">
    <name type="scientific">Pseudofulvimonas gallinarii</name>
    <dbReference type="NCBI Taxonomy" id="634155"/>
    <lineage>
        <taxon>Bacteria</taxon>
        <taxon>Pseudomonadati</taxon>
        <taxon>Pseudomonadota</taxon>
        <taxon>Gammaproteobacteria</taxon>
        <taxon>Lysobacterales</taxon>
        <taxon>Rhodanobacteraceae</taxon>
        <taxon>Pseudofulvimonas</taxon>
    </lineage>
</organism>
<keyword evidence="4 9" id="KW-0812">Transmembrane</keyword>
<dbReference type="InterPro" id="IPR006669">
    <property type="entry name" value="MgtE_transporter"/>
</dbReference>
<evidence type="ECO:0000256" key="2">
    <source>
        <dbReference type="ARBA" id="ARBA00009749"/>
    </source>
</evidence>
<dbReference type="InterPro" id="IPR036739">
    <property type="entry name" value="SLC41_membr_dom_sf"/>
</dbReference>
<keyword evidence="7 9" id="KW-0472">Membrane</keyword>
<feature type="domain" description="CBS" evidence="10">
    <location>
        <begin position="202"/>
        <end position="258"/>
    </location>
</feature>
<dbReference type="PROSITE" id="PS51371">
    <property type="entry name" value="CBS"/>
    <property type="match status" value="1"/>
</dbReference>
<evidence type="ECO:0000256" key="6">
    <source>
        <dbReference type="ARBA" id="ARBA00022989"/>
    </source>
</evidence>
<dbReference type="SUPFAM" id="SSF54631">
    <property type="entry name" value="CBS-domain pair"/>
    <property type="match status" value="1"/>
</dbReference>
<comment type="subcellular location">
    <subcellularLocation>
        <location evidence="9">Cell membrane</location>
        <topology evidence="9">Multi-pass membrane protein</topology>
    </subcellularLocation>
    <subcellularLocation>
        <location evidence="1">Membrane</location>
        <topology evidence="1">Multi-pass membrane protein</topology>
    </subcellularLocation>
</comment>
<evidence type="ECO:0000256" key="4">
    <source>
        <dbReference type="ARBA" id="ARBA00022692"/>
    </source>
</evidence>
<dbReference type="GO" id="GO:0046872">
    <property type="term" value="F:metal ion binding"/>
    <property type="evidence" value="ECO:0007669"/>
    <property type="project" value="UniProtKB-KW"/>
</dbReference>
<dbReference type="EMBL" id="SMAF01000024">
    <property type="protein sequence ID" value="TCS94075.1"/>
    <property type="molecule type" value="Genomic_DNA"/>
</dbReference>
<keyword evidence="9" id="KW-1003">Cell membrane</keyword>
<dbReference type="InterPro" id="IPR006667">
    <property type="entry name" value="SLC41_membr_dom"/>
</dbReference>
<keyword evidence="8" id="KW-0129">CBS domain</keyword>
<dbReference type="PANTHER" id="PTHR43773">
    <property type="entry name" value="MAGNESIUM TRANSPORTER MGTE"/>
    <property type="match status" value="1"/>
</dbReference>
<evidence type="ECO:0000256" key="3">
    <source>
        <dbReference type="ARBA" id="ARBA00022448"/>
    </source>
</evidence>
<proteinExistence type="inferred from homology"/>
<dbReference type="InterPro" id="IPR046342">
    <property type="entry name" value="CBS_dom_sf"/>
</dbReference>
<dbReference type="Pfam" id="PF03448">
    <property type="entry name" value="MgtE_N"/>
    <property type="match status" value="1"/>
</dbReference>
<comment type="function">
    <text evidence="9">Acts as a magnesium transporter.</text>
</comment>
<dbReference type="SUPFAM" id="SSF158791">
    <property type="entry name" value="MgtE N-terminal domain-like"/>
    <property type="match status" value="1"/>
</dbReference>
<dbReference type="Proteomes" id="UP000294599">
    <property type="component" value="Unassembled WGS sequence"/>
</dbReference>
<feature type="transmembrane region" description="Helical" evidence="9">
    <location>
        <begin position="424"/>
        <end position="447"/>
    </location>
</feature>
<dbReference type="InterPro" id="IPR006668">
    <property type="entry name" value="Mg_transptr_MgtE_intracell_dom"/>
</dbReference>
<dbReference type="SMART" id="SM00116">
    <property type="entry name" value="CBS"/>
    <property type="match status" value="1"/>
</dbReference>
<dbReference type="OrthoDB" id="9790355at2"/>
<feature type="transmembrane region" description="Helical" evidence="9">
    <location>
        <begin position="286"/>
        <end position="304"/>
    </location>
</feature>
<comment type="caution">
    <text evidence="11">The sequence shown here is derived from an EMBL/GenBank/DDBJ whole genome shotgun (WGS) entry which is preliminary data.</text>
</comment>
<dbReference type="Gene3D" id="1.10.357.20">
    <property type="entry name" value="SLC41 divalent cation transporters, integral membrane domain"/>
    <property type="match status" value="1"/>
</dbReference>
<dbReference type="Pfam" id="PF01769">
    <property type="entry name" value="MgtE"/>
    <property type="match status" value="1"/>
</dbReference>
<evidence type="ECO:0000313" key="11">
    <source>
        <dbReference type="EMBL" id="TCS94075.1"/>
    </source>
</evidence>
<keyword evidence="5 9" id="KW-0460">Magnesium</keyword>
<dbReference type="Gene3D" id="3.10.580.10">
    <property type="entry name" value="CBS-domain"/>
    <property type="match status" value="1"/>
</dbReference>
<protein>
    <recommendedName>
        <fullName evidence="9">Magnesium transporter MgtE</fullName>
    </recommendedName>
</protein>
<evidence type="ECO:0000256" key="5">
    <source>
        <dbReference type="ARBA" id="ARBA00022842"/>
    </source>
</evidence>
<name>A0A4R3L538_9GAMM</name>
<evidence type="ECO:0000256" key="9">
    <source>
        <dbReference type="RuleBase" id="RU362011"/>
    </source>
</evidence>
<dbReference type="RefSeq" id="WP_132577559.1">
    <property type="nucleotide sequence ID" value="NZ_JBHLWF010000010.1"/>
</dbReference>
<dbReference type="CDD" id="cd04606">
    <property type="entry name" value="CBS_pair_Mg_transporter"/>
    <property type="match status" value="1"/>
</dbReference>
<dbReference type="AlphaFoldDB" id="A0A4R3L538"/>
<feature type="transmembrane region" description="Helical" evidence="9">
    <location>
        <begin position="360"/>
        <end position="380"/>
    </location>
</feature>
<dbReference type="SMART" id="SM00924">
    <property type="entry name" value="MgtE_N"/>
    <property type="match status" value="1"/>
</dbReference>
<dbReference type="NCBIfam" id="TIGR00400">
    <property type="entry name" value="mgtE"/>
    <property type="match status" value="1"/>
</dbReference>
<reference evidence="11 12" key="1">
    <citation type="submission" date="2019-03" db="EMBL/GenBank/DDBJ databases">
        <title>Genomic Encyclopedia of Type Strains, Phase IV (KMG-IV): sequencing the most valuable type-strain genomes for metagenomic binning, comparative biology and taxonomic classification.</title>
        <authorList>
            <person name="Goeker M."/>
        </authorList>
    </citation>
    <scope>NUCLEOTIDE SEQUENCE [LARGE SCALE GENOMIC DNA]</scope>
    <source>
        <strain evidence="11 12">DSM 21944</strain>
    </source>
</reference>
<accession>A0A4R3L538</accession>
<dbReference type="Pfam" id="PF00571">
    <property type="entry name" value="CBS"/>
    <property type="match status" value="2"/>
</dbReference>
<dbReference type="GO" id="GO:0015095">
    <property type="term" value="F:magnesium ion transmembrane transporter activity"/>
    <property type="evidence" value="ECO:0007669"/>
    <property type="project" value="UniProtKB-UniRule"/>
</dbReference>
<dbReference type="InterPro" id="IPR038076">
    <property type="entry name" value="MgtE_N_sf"/>
</dbReference>